<name>A0A2G5EZC3_AQUCA</name>
<dbReference type="GO" id="GO:0008408">
    <property type="term" value="F:3'-5' exonuclease activity"/>
    <property type="evidence" value="ECO:0007669"/>
    <property type="project" value="InterPro"/>
</dbReference>
<evidence type="ECO:0000256" key="2">
    <source>
        <dbReference type="ARBA" id="ARBA00022801"/>
    </source>
</evidence>
<dbReference type="FunFam" id="3.30.420.10:FF:000054">
    <property type="entry name" value="Werner Syndrome-like exonuclease"/>
    <property type="match status" value="1"/>
</dbReference>
<dbReference type="InterPro" id="IPR002562">
    <property type="entry name" value="3'-5'_exonuclease_dom"/>
</dbReference>
<dbReference type="STRING" id="218851.A0A2G5EZC3"/>
<dbReference type="CDD" id="cd06141">
    <property type="entry name" value="WRN_exo"/>
    <property type="match status" value="1"/>
</dbReference>
<dbReference type="AlphaFoldDB" id="A0A2G5EZC3"/>
<gene>
    <name evidence="4" type="ORF">AQUCO_00300487v1</name>
</gene>
<keyword evidence="2" id="KW-0378">Hydrolase</keyword>
<evidence type="ECO:0000313" key="5">
    <source>
        <dbReference type="Proteomes" id="UP000230069"/>
    </source>
</evidence>
<evidence type="ECO:0000313" key="4">
    <source>
        <dbReference type="EMBL" id="PIA60997.1"/>
    </source>
</evidence>
<dbReference type="OrthoDB" id="1920326at2759"/>
<evidence type="ECO:0000256" key="1">
    <source>
        <dbReference type="ARBA" id="ARBA00022722"/>
    </source>
</evidence>
<evidence type="ECO:0000259" key="3">
    <source>
        <dbReference type="Pfam" id="PF01612"/>
    </source>
</evidence>
<accession>A0A2G5EZC3</accession>
<keyword evidence="5" id="KW-1185">Reference proteome</keyword>
<dbReference type="Proteomes" id="UP000230069">
    <property type="component" value="Unassembled WGS sequence"/>
</dbReference>
<sequence>MSISIEDIDSTSNEYSTYSVTIFDQVVHTIVTCTPTKVDEFITEILNIYQNKLNTLIIGLDIEWRPNFKRNIDNPAATLQLCIDRKCLIFQFLYAPSIPKSLIDFLNNPVYKFVGIGIEEDVEKLLLDYSLRVANPVDLRSFAVNELNRNELKKAGLKEMTKVVLDMEIQKPKRVTMSRWDVEWLTYAQVQYACVDAFLSFEIGKKLILGN</sequence>
<organism evidence="4 5">
    <name type="scientific">Aquilegia coerulea</name>
    <name type="common">Rocky mountain columbine</name>
    <dbReference type="NCBI Taxonomy" id="218851"/>
    <lineage>
        <taxon>Eukaryota</taxon>
        <taxon>Viridiplantae</taxon>
        <taxon>Streptophyta</taxon>
        <taxon>Embryophyta</taxon>
        <taxon>Tracheophyta</taxon>
        <taxon>Spermatophyta</taxon>
        <taxon>Magnoliopsida</taxon>
        <taxon>Ranunculales</taxon>
        <taxon>Ranunculaceae</taxon>
        <taxon>Thalictroideae</taxon>
        <taxon>Aquilegia</taxon>
    </lineage>
</organism>
<dbReference type="InterPro" id="IPR012337">
    <property type="entry name" value="RNaseH-like_sf"/>
</dbReference>
<dbReference type="Pfam" id="PF01612">
    <property type="entry name" value="DNA_pol_A_exo1"/>
    <property type="match status" value="1"/>
</dbReference>
<dbReference type="Gene3D" id="3.30.420.10">
    <property type="entry name" value="Ribonuclease H-like superfamily/Ribonuclease H"/>
    <property type="match status" value="1"/>
</dbReference>
<dbReference type="GO" id="GO:0005634">
    <property type="term" value="C:nucleus"/>
    <property type="evidence" value="ECO:0007669"/>
    <property type="project" value="TreeGrafter"/>
</dbReference>
<keyword evidence="1" id="KW-0540">Nuclease</keyword>
<dbReference type="GO" id="GO:0005737">
    <property type="term" value="C:cytoplasm"/>
    <property type="evidence" value="ECO:0007669"/>
    <property type="project" value="TreeGrafter"/>
</dbReference>
<dbReference type="SUPFAM" id="SSF53098">
    <property type="entry name" value="Ribonuclease H-like"/>
    <property type="match status" value="1"/>
</dbReference>
<dbReference type="InParanoid" id="A0A2G5EZC3"/>
<dbReference type="GO" id="GO:0003676">
    <property type="term" value="F:nucleic acid binding"/>
    <property type="evidence" value="ECO:0007669"/>
    <property type="project" value="InterPro"/>
</dbReference>
<reference evidence="4 5" key="1">
    <citation type="submission" date="2017-09" db="EMBL/GenBank/DDBJ databases">
        <title>WGS assembly of Aquilegia coerulea Goldsmith.</title>
        <authorList>
            <person name="Hodges S."/>
            <person name="Kramer E."/>
            <person name="Nordborg M."/>
            <person name="Tomkins J."/>
            <person name="Borevitz J."/>
            <person name="Derieg N."/>
            <person name="Yan J."/>
            <person name="Mihaltcheva S."/>
            <person name="Hayes R.D."/>
            <person name="Rokhsar D."/>
        </authorList>
    </citation>
    <scope>NUCLEOTIDE SEQUENCE [LARGE SCALE GENOMIC DNA]</scope>
    <source>
        <strain evidence="5">cv. Goldsmith</strain>
    </source>
</reference>
<proteinExistence type="predicted"/>
<dbReference type="InterPro" id="IPR051132">
    <property type="entry name" value="3-5_Exonuclease_domain"/>
</dbReference>
<dbReference type="EMBL" id="KZ305020">
    <property type="protein sequence ID" value="PIA60997.1"/>
    <property type="molecule type" value="Genomic_DNA"/>
</dbReference>
<dbReference type="PANTHER" id="PTHR13620">
    <property type="entry name" value="3-5 EXONUCLEASE"/>
    <property type="match status" value="1"/>
</dbReference>
<protein>
    <recommendedName>
        <fullName evidence="3">3'-5' exonuclease domain-containing protein</fullName>
    </recommendedName>
</protein>
<dbReference type="GO" id="GO:0006139">
    <property type="term" value="P:nucleobase-containing compound metabolic process"/>
    <property type="evidence" value="ECO:0007669"/>
    <property type="project" value="InterPro"/>
</dbReference>
<dbReference type="InterPro" id="IPR036397">
    <property type="entry name" value="RNaseH_sf"/>
</dbReference>
<feature type="domain" description="3'-5' exonuclease" evidence="3">
    <location>
        <begin position="47"/>
        <end position="207"/>
    </location>
</feature>
<dbReference type="PANTHER" id="PTHR13620:SF105">
    <property type="entry name" value="OS01G0737700 PROTEIN"/>
    <property type="match status" value="1"/>
</dbReference>